<protein>
    <submittedName>
        <fullName evidence="2">Uncharacterized protein</fullName>
    </submittedName>
</protein>
<feature type="region of interest" description="Disordered" evidence="1">
    <location>
        <begin position="105"/>
        <end position="128"/>
    </location>
</feature>
<reference evidence="2 3" key="1">
    <citation type="journal article" date="2019" name="Commun. Biol.">
        <title>The bagworm genome reveals a unique fibroin gene that provides high tensile strength.</title>
        <authorList>
            <person name="Kono N."/>
            <person name="Nakamura H."/>
            <person name="Ohtoshi R."/>
            <person name="Tomita M."/>
            <person name="Numata K."/>
            <person name="Arakawa K."/>
        </authorList>
    </citation>
    <scope>NUCLEOTIDE SEQUENCE [LARGE SCALE GENOMIC DNA]</scope>
</reference>
<sequence>MTTRVVAVLCRACIKKHPCCGSEAPASTRRQPNAARDSHMKEWKDELNRLSSERKRKDKSGQVPGTPLLWKRKRFGVGWRRQIPRSQQSIASLTRAIKFNSTACKSWPNMNKHRRKTSNRHEFRRTDRSRPALSRLGVRGEYQQCIWGRGREGDGTIATDVYRFEQVSIENAGVWKREDTSEPFRSPRLNSKKYDAKTSGGTRKKATIRLWPPPESSNLTLPRNPSSRRCDANAYRQGITTYNVFPHRN</sequence>
<dbReference type="EMBL" id="BGZK01000968">
    <property type="protein sequence ID" value="GBP66829.1"/>
    <property type="molecule type" value="Genomic_DNA"/>
</dbReference>
<feature type="compositionally biased region" description="Polar residues" evidence="1">
    <location>
        <begin position="216"/>
        <end position="227"/>
    </location>
</feature>
<feature type="region of interest" description="Disordered" evidence="1">
    <location>
        <begin position="181"/>
        <end position="230"/>
    </location>
</feature>
<feature type="compositionally biased region" description="Basic and acidic residues" evidence="1">
    <location>
        <begin position="119"/>
        <end position="128"/>
    </location>
</feature>
<evidence type="ECO:0000313" key="3">
    <source>
        <dbReference type="Proteomes" id="UP000299102"/>
    </source>
</evidence>
<proteinExistence type="predicted"/>
<gene>
    <name evidence="2" type="ORF">EVAR_59526_1</name>
</gene>
<comment type="caution">
    <text evidence="2">The sequence shown here is derived from an EMBL/GenBank/DDBJ whole genome shotgun (WGS) entry which is preliminary data.</text>
</comment>
<dbReference type="AlphaFoldDB" id="A0A4C1XX35"/>
<evidence type="ECO:0000256" key="1">
    <source>
        <dbReference type="SAM" id="MobiDB-lite"/>
    </source>
</evidence>
<keyword evidence="3" id="KW-1185">Reference proteome</keyword>
<feature type="region of interest" description="Disordered" evidence="1">
    <location>
        <begin position="21"/>
        <end position="42"/>
    </location>
</feature>
<name>A0A4C1XX35_EUMVA</name>
<accession>A0A4C1XX35</accession>
<organism evidence="2 3">
    <name type="scientific">Eumeta variegata</name>
    <name type="common">Bagworm moth</name>
    <name type="synonym">Eumeta japonica</name>
    <dbReference type="NCBI Taxonomy" id="151549"/>
    <lineage>
        <taxon>Eukaryota</taxon>
        <taxon>Metazoa</taxon>
        <taxon>Ecdysozoa</taxon>
        <taxon>Arthropoda</taxon>
        <taxon>Hexapoda</taxon>
        <taxon>Insecta</taxon>
        <taxon>Pterygota</taxon>
        <taxon>Neoptera</taxon>
        <taxon>Endopterygota</taxon>
        <taxon>Lepidoptera</taxon>
        <taxon>Glossata</taxon>
        <taxon>Ditrysia</taxon>
        <taxon>Tineoidea</taxon>
        <taxon>Psychidae</taxon>
        <taxon>Oiketicinae</taxon>
        <taxon>Eumeta</taxon>
    </lineage>
</organism>
<dbReference type="Proteomes" id="UP000299102">
    <property type="component" value="Unassembled WGS sequence"/>
</dbReference>
<evidence type="ECO:0000313" key="2">
    <source>
        <dbReference type="EMBL" id="GBP66829.1"/>
    </source>
</evidence>